<dbReference type="PROSITE" id="PS50846">
    <property type="entry name" value="HMA_2"/>
    <property type="match status" value="1"/>
</dbReference>
<dbReference type="Gene3D" id="3.30.70.100">
    <property type="match status" value="1"/>
</dbReference>
<comment type="catalytic activity">
    <reaction evidence="11">
        <text>Zn(2+)(in) + ATP + H2O = Zn(2+)(out) + ADP + phosphate + H(+)</text>
        <dbReference type="Rhea" id="RHEA:20621"/>
        <dbReference type="ChEBI" id="CHEBI:15377"/>
        <dbReference type="ChEBI" id="CHEBI:15378"/>
        <dbReference type="ChEBI" id="CHEBI:29105"/>
        <dbReference type="ChEBI" id="CHEBI:30616"/>
        <dbReference type="ChEBI" id="CHEBI:43474"/>
        <dbReference type="ChEBI" id="CHEBI:456216"/>
        <dbReference type="EC" id="7.2.2.12"/>
    </reaction>
</comment>
<keyword evidence="9 12" id="KW-0472">Membrane</keyword>
<keyword evidence="4 12" id="KW-0479">Metal-binding</keyword>
<dbReference type="GO" id="GO:0046872">
    <property type="term" value="F:metal ion binding"/>
    <property type="evidence" value="ECO:0007669"/>
    <property type="project" value="UniProtKB-KW"/>
</dbReference>
<evidence type="ECO:0000256" key="9">
    <source>
        <dbReference type="ARBA" id="ARBA00023136"/>
    </source>
</evidence>
<dbReference type="FunFam" id="2.70.150.10:FF:000002">
    <property type="entry name" value="Copper-transporting ATPase 1, putative"/>
    <property type="match status" value="1"/>
</dbReference>
<organism evidence="14 15">
    <name type="scientific">Rhodopirellula maiorica SM1</name>
    <dbReference type="NCBI Taxonomy" id="1265738"/>
    <lineage>
        <taxon>Bacteria</taxon>
        <taxon>Pseudomonadati</taxon>
        <taxon>Planctomycetota</taxon>
        <taxon>Planctomycetia</taxon>
        <taxon>Pirellulales</taxon>
        <taxon>Pirellulaceae</taxon>
        <taxon>Novipirellula</taxon>
    </lineage>
</organism>
<evidence type="ECO:0000256" key="1">
    <source>
        <dbReference type="ARBA" id="ARBA00004141"/>
    </source>
</evidence>
<dbReference type="InterPro" id="IPR018303">
    <property type="entry name" value="ATPase_P-typ_P_site"/>
</dbReference>
<evidence type="ECO:0000256" key="5">
    <source>
        <dbReference type="ARBA" id="ARBA00022741"/>
    </source>
</evidence>
<dbReference type="PRINTS" id="PR00119">
    <property type="entry name" value="CATATPASE"/>
</dbReference>
<dbReference type="InterPro" id="IPR023299">
    <property type="entry name" value="ATPase_P-typ_cyto_dom_N"/>
</dbReference>
<evidence type="ECO:0000313" key="14">
    <source>
        <dbReference type="EMBL" id="EMI17358.1"/>
    </source>
</evidence>
<dbReference type="SUPFAM" id="SSF81653">
    <property type="entry name" value="Calcium ATPase, transduction domain A"/>
    <property type="match status" value="1"/>
</dbReference>
<feature type="transmembrane region" description="Helical" evidence="12">
    <location>
        <begin position="380"/>
        <end position="406"/>
    </location>
</feature>
<dbReference type="PROSITE" id="PS01229">
    <property type="entry name" value="COF_2"/>
    <property type="match status" value="1"/>
</dbReference>
<dbReference type="GO" id="GO:0016887">
    <property type="term" value="F:ATP hydrolysis activity"/>
    <property type="evidence" value="ECO:0007669"/>
    <property type="project" value="InterPro"/>
</dbReference>
<accession>M5RD04</accession>
<feature type="transmembrane region" description="Helical" evidence="12">
    <location>
        <begin position="690"/>
        <end position="709"/>
    </location>
</feature>
<dbReference type="GO" id="GO:0016463">
    <property type="term" value="F:P-type zinc transporter activity"/>
    <property type="evidence" value="ECO:0007669"/>
    <property type="project" value="UniProtKB-EC"/>
</dbReference>
<dbReference type="Gene3D" id="3.40.1110.10">
    <property type="entry name" value="Calcium-transporting ATPase, cytoplasmic domain N"/>
    <property type="match status" value="1"/>
</dbReference>
<dbReference type="NCBIfam" id="TIGR01525">
    <property type="entry name" value="ATPase-IB_hvy"/>
    <property type="match status" value="1"/>
</dbReference>
<dbReference type="InterPro" id="IPR023214">
    <property type="entry name" value="HAD_sf"/>
</dbReference>
<keyword evidence="7" id="KW-1278">Translocase</keyword>
<sequence>MWLGKPTSLDATHGKFKSTRMTTMSDENNMELKILGMDCAEEVALIKRELVPLLGGDERLGFDLLNGRLTVDLDGVDVTAGDVLAAIERTGLKAETWENSQQSSDRRSFWASHQRAIMTAISGVFGGIGLVIHLFSGGFNEAVATPAIACYLIGILAGLYLVLPKAWRALVTLRPDMNLLMTVAVVGAIAIGEWFEGAAVAFLFSLSLLLESWSIGRARRAIASLMDLTPPVAHLRDDSGEVRDVVPAEVPVGSTLVIRPGEKIPLDGEVIVGNSDVNQAPITGESVPVEKLVGSEVFAGTINGDGLLEMRSTKAAEDTTLARIIQMVGDAGSKRAPSEKWVEKFAAVYTPVVMAVALLMLLIPTLLLGQPWSVWIYRSLVLLVIACPCALVISTPVSVVASLAAAARNGVLVKGGVFIELPGKLVAIAMDKTGTLTKGAPEVIDVVPMNGHDEEELLTRAGALELNSNHPLARAIVDETKKRGMTMPPAESFETIQGKGATGVIDGKTYWLGSHRYLEQRGQETPEVRQQLEAMQEAGRTVVVIGNDEHVCGFITLADAIRDETREAIKTLHQVGIKRIVMLTGDNEGTAKAIGKVSGIDEVHAELLPEDKVAEVEELVSRYEHVAMIGDGVNDAPALARASLGLAMGAAGSDAAIETADIALMSDDLSKLPWLIEHSRRTLSVIRQNIWFSLAIKALFVVLTLAGVASLWAAIAADMGASLLVIANGLRLLRS</sequence>
<keyword evidence="5 12" id="KW-0547">Nucleotide-binding</keyword>
<dbReference type="Gene3D" id="2.70.150.10">
    <property type="entry name" value="Calcium-transporting ATPase, cytoplasmic transduction domain A"/>
    <property type="match status" value="1"/>
</dbReference>
<dbReference type="InterPro" id="IPR036163">
    <property type="entry name" value="HMA_dom_sf"/>
</dbReference>
<feature type="transmembrane region" description="Helical" evidence="12">
    <location>
        <begin position="198"/>
        <end position="216"/>
    </location>
</feature>
<dbReference type="PANTHER" id="PTHR48085:SF5">
    <property type="entry name" value="CADMIUM_ZINC-TRANSPORTING ATPASE HMA4-RELATED"/>
    <property type="match status" value="1"/>
</dbReference>
<evidence type="ECO:0000256" key="4">
    <source>
        <dbReference type="ARBA" id="ARBA00022723"/>
    </source>
</evidence>
<dbReference type="SUPFAM" id="SSF55008">
    <property type="entry name" value="HMA, heavy metal-associated domain"/>
    <property type="match status" value="1"/>
</dbReference>
<evidence type="ECO:0000256" key="8">
    <source>
        <dbReference type="ARBA" id="ARBA00022989"/>
    </source>
</evidence>
<dbReference type="Pfam" id="PF00702">
    <property type="entry name" value="Hydrolase"/>
    <property type="match status" value="1"/>
</dbReference>
<evidence type="ECO:0000256" key="6">
    <source>
        <dbReference type="ARBA" id="ARBA00022840"/>
    </source>
</evidence>
<protein>
    <recommendedName>
        <fullName evidence="10">P-type Zn(2+) transporter</fullName>
        <ecNumber evidence="10">7.2.2.12</ecNumber>
    </recommendedName>
</protein>
<dbReference type="GO" id="GO:0005524">
    <property type="term" value="F:ATP binding"/>
    <property type="evidence" value="ECO:0007669"/>
    <property type="project" value="UniProtKB-UniRule"/>
</dbReference>
<feature type="domain" description="HMA" evidence="13">
    <location>
        <begin position="28"/>
        <end position="95"/>
    </location>
</feature>
<comment type="subcellular location">
    <subcellularLocation>
        <location evidence="12">Cell membrane</location>
    </subcellularLocation>
    <subcellularLocation>
        <location evidence="1">Membrane</location>
        <topology evidence="1">Multi-pass membrane protein</topology>
    </subcellularLocation>
</comment>
<dbReference type="EC" id="7.2.2.12" evidence="10"/>
<evidence type="ECO:0000256" key="11">
    <source>
        <dbReference type="ARBA" id="ARBA00047308"/>
    </source>
</evidence>
<evidence type="ECO:0000256" key="7">
    <source>
        <dbReference type="ARBA" id="ARBA00022967"/>
    </source>
</evidence>
<dbReference type="SFLD" id="SFLDF00027">
    <property type="entry name" value="p-type_atpase"/>
    <property type="match status" value="1"/>
</dbReference>
<dbReference type="InterPro" id="IPR051014">
    <property type="entry name" value="Cation_Transport_ATPase_IB"/>
</dbReference>
<evidence type="ECO:0000313" key="15">
    <source>
        <dbReference type="Proteomes" id="UP000011991"/>
    </source>
</evidence>
<keyword evidence="12" id="KW-1003">Cell membrane</keyword>
<evidence type="ECO:0000256" key="3">
    <source>
        <dbReference type="ARBA" id="ARBA00022692"/>
    </source>
</evidence>
<feature type="transmembrane region" description="Helical" evidence="12">
    <location>
        <begin position="345"/>
        <end position="368"/>
    </location>
</feature>
<gene>
    <name evidence="14" type="ORF">RMSM_05709</name>
</gene>
<keyword evidence="15" id="KW-1185">Reference proteome</keyword>
<dbReference type="PROSITE" id="PS00154">
    <property type="entry name" value="ATPASE_E1_E2"/>
    <property type="match status" value="1"/>
</dbReference>
<dbReference type="Proteomes" id="UP000011991">
    <property type="component" value="Unassembled WGS sequence"/>
</dbReference>
<dbReference type="InterPro" id="IPR006121">
    <property type="entry name" value="HMA_dom"/>
</dbReference>
<dbReference type="PANTHER" id="PTHR48085">
    <property type="entry name" value="CADMIUM/ZINC-TRANSPORTING ATPASE HMA2-RELATED"/>
    <property type="match status" value="1"/>
</dbReference>
<keyword evidence="3 12" id="KW-0812">Transmembrane</keyword>
<evidence type="ECO:0000256" key="12">
    <source>
        <dbReference type="RuleBase" id="RU362081"/>
    </source>
</evidence>
<dbReference type="PATRIC" id="fig|1265738.3.peg.5708"/>
<keyword evidence="6 12" id="KW-0067">ATP-binding</keyword>
<comment type="similarity">
    <text evidence="2 12">Belongs to the cation transport ATPase (P-type) (TC 3.A.3) family. Type IB subfamily.</text>
</comment>
<feature type="transmembrane region" description="Helical" evidence="12">
    <location>
        <begin position="142"/>
        <end position="163"/>
    </location>
</feature>
<dbReference type="NCBIfam" id="TIGR01494">
    <property type="entry name" value="ATPase_P-type"/>
    <property type="match status" value="1"/>
</dbReference>
<evidence type="ECO:0000256" key="10">
    <source>
        <dbReference type="ARBA" id="ARBA00039097"/>
    </source>
</evidence>
<dbReference type="SFLD" id="SFLDS00003">
    <property type="entry name" value="Haloacid_Dehalogenase"/>
    <property type="match status" value="1"/>
</dbReference>
<dbReference type="InterPro" id="IPR008250">
    <property type="entry name" value="ATPase_P-typ_transduc_dom_A_sf"/>
</dbReference>
<dbReference type="InterPro" id="IPR044492">
    <property type="entry name" value="P_typ_ATPase_HD_dom"/>
</dbReference>
<dbReference type="SFLD" id="SFLDG00002">
    <property type="entry name" value="C1.7:_P-type_atpase_like"/>
    <property type="match status" value="1"/>
</dbReference>
<dbReference type="SUPFAM" id="SSF81665">
    <property type="entry name" value="Calcium ATPase, transmembrane domain M"/>
    <property type="match status" value="1"/>
</dbReference>
<proteinExistence type="inferred from homology"/>
<dbReference type="InterPro" id="IPR001757">
    <property type="entry name" value="P_typ_ATPase"/>
</dbReference>
<dbReference type="InterPro" id="IPR059000">
    <property type="entry name" value="ATPase_P-type_domA"/>
</dbReference>
<reference evidence="14 15" key="1">
    <citation type="journal article" date="2013" name="Mar. Genomics">
        <title>Expression of sulfatases in Rhodopirellula baltica and the diversity of sulfatases in the genus Rhodopirellula.</title>
        <authorList>
            <person name="Wegner C.E."/>
            <person name="Richter-Heitmann T."/>
            <person name="Klindworth A."/>
            <person name="Klockow C."/>
            <person name="Richter M."/>
            <person name="Achstetter T."/>
            <person name="Glockner F.O."/>
            <person name="Harder J."/>
        </authorList>
    </citation>
    <scope>NUCLEOTIDE SEQUENCE [LARGE SCALE GENOMIC DNA]</scope>
    <source>
        <strain evidence="14 15">SM1</strain>
    </source>
</reference>
<feature type="transmembrane region" description="Helical" evidence="12">
    <location>
        <begin position="116"/>
        <end position="136"/>
    </location>
</feature>
<comment type="caution">
    <text evidence="14">The sequence shown here is derived from an EMBL/GenBank/DDBJ whole genome shotgun (WGS) entry which is preliminary data.</text>
</comment>
<dbReference type="AlphaFoldDB" id="M5RD04"/>
<evidence type="ECO:0000259" key="13">
    <source>
        <dbReference type="PROSITE" id="PS50846"/>
    </source>
</evidence>
<dbReference type="InterPro" id="IPR027256">
    <property type="entry name" value="P-typ_ATPase_IB"/>
</dbReference>
<name>M5RD04_9BACT</name>
<dbReference type="SUPFAM" id="SSF56784">
    <property type="entry name" value="HAD-like"/>
    <property type="match status" value="1"/>
</dbReference>
<dbReference type="EMBL" id="ANOG01000805">
    <property type="protein sequence ID" value="EMI17358.1"/>
    <property type="molecule type" value="Genomic_DNA"/>
</dbReference>
<dbReference type="CDD" id="cd00371">
    <property type="entry name" value="HMA"/>
    <property type="match status" value="1"/>
</dbReference>
<dbReference type="GO" id="GO:0005886">
    <property type="term" value="C:plasma membrane"/>
    <property type="evidence" value="ECO:0007669"/>
    <property type="project" value="UniProtKB-SubCell"/>
</dbReference>
<dbReference type="Gene3D" id="3.40.50.1000">
    <property type="entry name" value="HAD superfamily/HAD-like"/>
    <property type="match status" value="1"/>
</dbReference>
<evidence type="ECO:0000256" key="2">
    <source>
        <dbReference type="ARBA" id="ARBA00006024"/>
    </source>
</evidence>
<dbReference type="InterPro" id="IPR023298">
    <property type="entry name" value="ATPase_P-typ_TM_dom_sf"/>
</dbReference>
<dbReference type="Pfam" id="PF00122">
    <property type="entry name" value="E1-E2_ATPase"/>
    <property type="match status" value="1"/>
</dbReference>
<keyword evidence="8 12" id="KW-1133">Transmembrane helix</keyword>
<dbReference type="InterPro" id="IPR036412">
    <property type="entry name" value="HAD-like_sf"/>
</dbReference>